<dbReference type="InterPro" id="IPR012296">
    <property type="entry name" value="Nuclease_put_TT1808"/>
</dbReference>
<dbReference type="EMBL" id="JACATZ010000003">
    <property type="protein sequence ID" value="NWJ48727.1"/>
    <property type="molecule type" value="Genomic_DNA"/>
</dbReference>
<evidence type="ECO:0000313" key="5">
    <source>
        <dbReference type="Proteomes" id="UP000521676"/>
    </source>
</evidence>
<name>A0A8T7M9A0_9CHLR</name>
<reference evidence="3 5" key="1">
    <citation type="submission" date="2020-06" db="EMBL/GenBank/DDBJ databases">
        <title>Anoxygenic phototrophic Chloroflexota member uses a Type I reaction center.</title>
        <authorList>
            <person name="Tsuji J.M."/>
            <person name="Shaw N.A."/>
            <person name="Nagashima S."/>
            <person name="Venkiteswaran J."/>
            <person name="Schiff S.L."/>
            <person name="Hanada S."/>
            <person name="Tank M."/>
            <person name="Neufeld J.D."/>
        </authorList>
    </citation>
    <scope>NUCLEOTIDE SEQUENCE [LARGE SCALE GENOMIC DNA]</scope>
    <source>
        <strain evidence="3">L227-S17</strain>
    </source>
</reference>
<keyword evidence="3" id="KW-0255">Endonuclease</keyword>
<evidence type="ECO:0000256" key="1">
    <source>
        <dbReference type="SAM" id="MobiDB-lite"/>
    </source>
</evidence>
<dbReference type="Proteomes" id="UP001431572">
    <property type="component" value="Chromosome 2"/>
</dbReference>
<keyword evidence="3" id="KW-0540">Nuclease</keyword>
<dbReference type="PANTHER" id="PTHR33352:SF3">
    <property type="entry name" value="SLR1612 PROTEIN"/>
    <property type="match status" value="1"/>
</dbReference>
<evidence type="ECO:0000259" key="2">
    <source>
        <dbReference type="Pfam" id="PF05685"/>
    </source>
</evidence>
<dbReference type="PANTHER" id="PTHR33352">
    <property type="entry name" value="SLR1095 PROTEIN"/>
    <property type="match status" value="1"/>
</dbReference>
<sequence>MALRKQDQAFNLTLDYYYDTHPTREDLMGESTSQSELIRYLVDVLLWLYRAENWFVVSNLNIYNTKDHLEYPLAPDVAVFKGVQPPHSGVRSWKMLLPERPAPSMVFEVCSEETITDDIEEKPEKYARLGVKEYFAYDPHEPVLRKKYAARLYGWRYNAEREAQRIESDAQGRLWSEELESWLAADGRYLRLYDAAGNLRLTGVEAERAAKEMERWRAESERAAKEAERRRADSEQAAKEVEQAAKEAERAAKEAEQAAKEKAWARLRELGIDPETL</sequence>
<protein>
    <submittedName>
        <fullName evidence="3">Uma2 family endonuclease</fullName>
    </submittedName>
</protein>
<keyword evidence="6" id="KW-1185">Reference proteome</keyword>
<evidence type="ECO:0000313" key="6">
    <source>
        <dbReference type="Proteomes" id="UP001431572"/>
    </source>
</evidence>
<feature type="domain" description="Putative restriction endonuclease" evidence="2">
    <location>
        <begin position="34"/>
        <end position="142"/>
    </location>
</feature>
<reference evidence="4" key="2">
    <citation type="journal article" date="2024" name="Nature">
        <title>Anoxygenic phototroph of the Chloroflexota uses a type I reaction centre.</title>
        <authorList>
            <person name="Tsuji J.M."/>
            <person name="Shaw N.A."/>
            <person name="Nagashima S."/>
            <person name="Venkiteswaran J.J."/>
            <person name="Schiff S.L."/>
            <person name="Watanabe T."/>
            <person name="Fukui M."/>
            <person name="Hanada S."/>
            <person name="Tank M."/>
            <person name="Neufeld J.D."/>
        </authorList>
    </citation>
    <scope>NUCLEOTIDE SEQUENCE</scope>
    <source>
        <strain evidence="4">L227-S17</strain>
    </source>
</reference>
<dbReference type="CDD" id="cd06260">
    <property type="entry name" value="DUF820-like"/>
    <property type="match status" value="1"/>
</dbReference>
<dbReference type="SUPFAM" id="SSF52980">
    <property type="entry name" value="Restriction endonuclease-like"/>
    <property type="match status" value="1"/>
</dbReference>
<dbReference type="GO" id="GO:0004519">
    <property type="term" value="F:endonuclease activity"/>
    <property type="evidence" value="ECO:0007669"/>
    <property type="project" value="UniProtKB-KW"/>
</dbReference>
<dbReference type="RefSeq" id="WP_341470563.1">
    <property type="nucleotide sequence ID" value="NZ_CP128400.1"/>
</dbReference>
<evidence type="ECO:0000313" key="4">
    <source>
        <dbReference type="EMBL" id="WJW68658.1"/>
    </source>
</evidence>
<gene>
    <name evidence="3" type="ORF">HXX08_22950</name>
    <name evidence="4" type="ORF">OZ401_004274</name>
</gene>
<evidence type="ECO:0000313" key="3">
    <source>
        <dbReference type="EMBL" id="NWJ48727.1"/>
    </source>
</evidence>
<keyword evidence="3" id="KW-0378">Hydrolase</keyword>
<dbReference type="Gene3D" id="3.90.1570.10">
    <property type="entry name" value="tt1808, chain A"/>
    <property type="match status" value="1"/>
</dbReference>
<dbReference type="InterPro" id="IPR011335">
    <property type="entry name" value="Restrct_endonuc-II-like"/>
</dbReference>
<dbReference type="InterPro" id="IPR008538">
    <property type="entry name" value="Uma2"/>
</dbReference>
<dbReference type="Proteomes" id="UP000521676">
    <property type="component" value="Unassembled WGS sequence"/>
</dbReference>
<feature type="region of interest" description="Disordered" evidence="1">
    <location>
        <begin position="219"/>
        <end position="258"/>
    </location>
</feature>
<dbReference type="AlphaFoldDB" id="A0A8T7M9A0"/>
<proteinExistence type="predicted"/>
<dbReference type="Pfam" id="PF05685">
    <property type="entry name" value="Uma2"/>
    <property type="match status" value="1"/>
</dbReference>
<dbReference type="EMBL" id="CP128400">
    <property type="protein sequence ID" value="WJW68658.1"/>
    <property type="molecule type" value="Genomic_DNA"/>
</dbReference>
<organism evidence="3 5">
    <name type="scientific">Candidatus Chlorohelix allophototropha</name>
    <dbReference type="NCBI Taxonomy" id="3003348"/>
    <lineage>
        <taxon>Bacteria</taxon>
        <taxon>Bacillati</taxon>
        <taxon>Chloroflexota</taxon>
        <taxon>Chloroflexia</taxon>
        <taxon>Candidatus Chloroheliales</taxon>
        <taxon>Candidatus Chloroheliaceae</taxon>
        <taxon>Candidatus Chlorohelix</taxon>
    </lineage>
</organism>
<accession>A0A8T7M9A0</accession>